<name>A0A4R0QUV8_9BIFI</name>
<gene>
    <name evidence="1" type="ORF">EJ419_06285</name>
</gene>
<protein>
    <submittedName>
        <fullName evidence="1">Uncharacterized protein</fullName>
    </submittedName>
</protein>
<evidence type="ECO:0000313" key="1">
    <source>
        <dbReference type="EMBL" id="TCD53857.1"/>
    </source>
</evidence>
<dbReference type="RefSeq" id="WP_131284747.1">
    <property type="nucleotide sequence ID" value="NZ_RXLP01000025.1"/>
</dbReference>
<keyword evidence="2" id="KW-1185">Reference proteome</keyword>
<evidence type="ECO:0000313" key="2">
    <source>
        <dbReference type="Proteomes" id="UP000291289"/>
    </source>
</evidence>
<dbReference type="Proteomes" id="UP000291289">
    <property type="component" value="Unassembled WGS sequence"/>
</dbReference>
<comment type="caution">
    <text evidence="1">The sequence shown here is derived from an EMBL/GenBank/DDBJ whole genome shotgun (WGS) entry which is preliminary data.</text>
</comment>
<sequence length="119" mass="13994">MARIYRFSKPLAWDKSIIQPFDIPEKDLTYEAYRRLIDTDTFENVLDRFAGLTPQTHAIAQDIHKATHHTREHMRDSDIDYEQLLEPLWYYLHDATEDTLIKAICSSDNGIILSQKITQ</sequence>
<reference evidence="1 2" key="1">
    <citation type="submission" date="2018-12" db="EMBL/GenBank/DDBJ databases">
        <title>Alloscrdovia theropitheci sp. nov: a novel taxon from the feces of the bleeding-herat monkey (Theropithecus geleda).</title>
        <authorList>
            <person name="Modesto M."/>
        </authorList>
    </citation>
    <scope>NUCLEOTIDE SEQUENCE [LARGE SCALE GENOMIC DNA]</scope>
    <source>
        <strain evidence="1 2">GLDI4/2</strain>
    </source>
</reference>
<dbReference type="AlphaFoldDB" id="A0A4R0QUV8"/>
<proteinExistence type="predicted"/>
<dbReference type="EMBL" id="RXLP01000025">
    <property type="protein sequence ID" value="TCD53857.1"/>
    <property type="molecule type" value="Genomic_DNA"/>
</dbReference>
<accession>A0A4R0QUV8</accession>
<organism evidence="1 2">
    <name type="scientific">Alloscardovia theropitheci</name>
    <dbReference type="NCBI Taxonomy" id="2496842"/>
    <lineage>
        <taxon>Bacteria</taxon>
        <taxon>Bacillati</taxon>
        <taxon>Actinomycetota</taxon>
        <taxon>Actinomycetes</taxon>
        <taxon>Bifidobacteriales</taxon>
        <taxon>Bifidobacteriaceae</taxon>
        <taxon>Alloscardovia</taxon>
    </lineage>
</organism>